<dbReference type="NCBIfam" id="NF041646">
    <property type="entry name" value="VC0807_fam"/>
    <property type="match status" value="1"/>
</dbReference>
<feature type="transmembrane region" description="Helical" evidence="1">
    <location>
        <begin position="93"/>
        <end position="111"/>
    </location>
</feature>
<keyword evidence="1" id="KW-1133">Transmembrane helix</keyword>
<organism evidence="2 3">
    <name type="scientific">Pseudomonas xionganensis</name>
    <dbReference type="NCBI Taxonomy" id="2654845"/>
    <lineage>
        <taxon>Bacteria</taxon>
        <taxon>Pseudomonadati</taxon>
        <taxon>Pseudomonadota</taxon>
        <taxon>Gammaproteobacteria</taxon>
        <taxon>Pseudomonadales</taxon>
        <taxon>Pseudomonadaceae</taxon>
        <taxon>Pseudomonas</taxon>
    </lineage>
</organism>
<gene>
    <name evidence="2" type="ORF">GJV18_16445</name>
</gene>
<sequence length="242" mass="26765">MTDTTQSTHPTHKPRPLVDLLISLLIPSMILMKLSGEANLGADGALLLALAFPFSWGAFELIKYRKFNFIALLGLISVLLTGGIGLLKLDNQWLAIKEATIPGLIGIAVLASTRTRYPLIRTLLFNKSVLNVDKIHARLEQGGNTQQFEARLLKATYWLSGTFFFSSAMNYVLAKWIVISPAGSEAFNAELGRMNLLSYPMIAIPSMIMLMAIFYYLWRTIHGLTGLKLEEVMANAEQDSAS</sequence>
<comment type="caution">
    <text evidence="2">The sequence shown here is derived from an EMBL/GenBank/DDBJ whole genome shotgun (WGS) entry which is preliminary data.</text>
</comment>
<feature type="transmembrane region" description="Helical" evidence="1">
    <location>
        <begin position="69"/>
        <end position="87"/>
    </location>
</feature>
<feature type="transmembrane region" description="Helical" evidence="1">
    <location>
        <begin position="44"/>
        <end position="62"/>
    </location>
</feature>
<evidence type="ECO:0000313" key="3">
    <source>
        <dbReference type="Proteomes" id="UP000429555"/>
    </source>
</evidence>
<evidence type="ECO:0000256" key="1">
    <source>
        <dbReference type="SAM" id="Phobius"/>
    </source>
</evidence>
<keyword evidence="3" id="KW-1185">Reference proteome</keyword>
<accession>A0A6I4KZ14</accession>
<proteinExistence type="predicted"/>
<dbReference type="RefSeq" id="WP_160347578.1">
    <property type="nucleotide sequence ID" value="NZ_WKJZ01000003.1"/>
</dbReference>
<evidence type="ECO:0000313" key="2">
    <source>
        <dbReference type="EMBL" id="MVW76914.1"/>
    </source>
</evidence>
<name>A0A6I4KZ14_9PSED</name>
<reference evidence="2 3" key="1">
    <citation type="submission" date="2019-11" db="EMBL/GenBank/DDBJ databases">
        <title>Pseudomonas flavidum sp. nov., isolated from Baiyang Lake.</title>
        <authorList>
            <person name="Zhao Y."/>
        </authorList>
    </citation>
    <scope>NUCLEOTIDE SEQUENCE [LARGE SCALE GENOMIC DNA]</scope>
    <source>
        <strain evidence="3">R-22-3 w-18</strain>
    </source>
</reference>
<dbReference type="PIRSF" id="PIRSF028137">
    <property type="entry name" value="UCP028137"/>
    <property type="match status" value="1"/>
</dbReference>
<keyword evidence="1" id="KW-0812">Transmembrane</keyword>
<dbReference type="EMBL" id="WKJZ01000003">
    <property type="protein sequence ID" value="MVW76914.1"/>
    <property type="molecule type" value="Genomic_DNA"/>
</dbReference>
<dbReference type="AlphaFoldDB" id="A0A6I4KZ14"/>
<feature type="transmembrane region" description="Helical" evidence="1">
    <location>
        <begin position="157"/>
        <end position="179"/>
    </location>
</feature>
<dbReference type="Proteomes" id="UP000429555">
    <property type="component" value="Unassembled WGS sequence"/>
</dbReference>
<protein>
    <submittedName>
        <fullName evidence="2">MFS transporter</fullName>
    </submittedName>
</protein>
<dbReference type="InterPro" id="IPR016870">
    <property type="entry name" value="UCP028137"/>
</dbReference>
<feature type="transmembrane region" description="Helical" evidence="1">
    <location>
        <begin position="199"/>
        <end position="218"/>
    </location>
</feature>
<keyword evidence="1" id="KW-0472">Membrane</keyword>